<dbReference type="Gene3D" id="3.40.50.1010">
    <property type="entry name" value="5'-nuclease"/>
    <property type="match status" value="1"/>
</dbReference>
<dbReference type="Proteomes" id="UP000230833">
    <property type="component" value="Unassembled WGS sequence"/>
</dbReference>
<dbReference type="Pfam" id="PF01850">
    <property type="entry name" value="PIN"/>
    <property type="match status" value="1"/>
</dbReference>
<evidence type="ECO:0000313" key="4">
    <source>
        <dbReference type="Proteomes" id="UP000230833"/>
    </source>
</evidence>
<dbReference type="InterPro" id="IPR029060">
    <property type="entry name" value="PIN-like_dom_sf"/>
</dbReference>
<comment type="caution">
    <text evidence="3">The sequence shown here is derived from an EMBL/GenBank/DDBJ whole genome shotgun (WGS) entry which is preliminary data.</text>
</comment>
<dbReference type="EMBL" id="PCYL01000003">
    <property type="protein sequence ID" value="PIR47209.1"/>
    <property type="molecule type" value="Genomic_DNA"/>
</dbReference>
<dbReference type="InterPro" id="IPR002716">
    <property type="entry name" value="PIN_dom"/>
</dbReference>
<sequence length="145" mass="16046">MGQVIALDTAVLIYYFEDISEFADIVETVMLPIVSGQAMGIFASIGIIELLVKPKRKGLTELETLYRSELATLPNFYVVNLGETIIDKAAELRATYGLRTPDAIHLATAIVSGASLFITNDRRLKKVRGIKVMLLSEMKRGRKSK</sequence>
<organism evidence="3 4">
    <name type="scientific">Candidatus Vogelbacteria bacterium CG10_big_fil_rev_8_21_14_0_10_45_14</name>
    <dbReference type="NCBI Taxonomy" id="1975042"/>
    <lineage>
        <taxon>Bacteria</taxon>
        <taxon>Candidatus Vogeliibacteriota</taxon>
    </lineage>
</organism>
<dbReference type="AlphaFoldDB" id="A0A2H0RKZ5"/>
<protein>
    <submittedName>
        <fullName evidence="3">PIN domain nuclease</fullName>
    </submittedName>
</protein>
<name>A0A2H0RKZ5_9BACT</name>
<evidence type="ECO:0000313" key="3">
    <source>
        <dbReference type="EMBL" id="PIR47209.1"/>
    </source>
</evidence>
<keyword evidence="1" id="KW-0472">Membrane</keyword>
<proteinExistence type="predicted"/>
<evidence type="ECO:0000259" key="2">
    <source>
        <dbReference type="Pfam" id="PF01850"/>
    </source>
</evidence>
<feature type="domain" description="PIN" evidence="2">
    <location>
        <begin position="5"/>
        <end position="128"/>
    </location>
</feature>
<accession>A0A2H0RKZ5</accession>
<feature type="transmembrane region" description="Helical" evidence="1">
    <location>
        <begin position="29"/>
        <end position="52"/>
    </location>
</feature>
<reference evidence="3 4" key="1">
    <citation type="submission" date="2017-09" db="EMBL/GenBank/DDBJ databases">
        <title>Depth-based differentiation of microbial function through sediment-hosted aquifers and enrichment of novel symbionts in the deep terrestrial subsurface.</title>
        <authorList>
            <person name="Probst A.J."/>
            <person name="Ladd B."/>
            <person name="Jarett J.K."/>
            <person name="Geller-Mcgrath D.E."/>
            <person name="Sieber C.M."/>
            <person name="Emerson J.B."/>
            <person name="Anantharaman K."/>
            <person name="Thomas B.C."/>
            <person name="Malmstrom R."/>
            <person name="Stieglmeier M."/>
            <person name="Klingl A."/>
            <person name="Woyke T."/>
            <person name="Ryan C.M."/>
            <person name="Banfield J.F."/>
        </authorList>
    </citation>
    <scope>NUCLEOTIDE SEQUENCE [LARGE SCALE GENOMIC DNA]</scope>
    <source>
        <strain evidence="3">CG10_big_fil_rev_8_21_14_0_10_45_14</strain>
    </source>
</reference>
<keyword evidence="1" id="KW-1133">Transmembrane helix</keyword>
<gene>
    <name evidence="3" type="ORF">COV07_00200</name>
</gene>
<dbReference type="SUPFAM" id="SSF88723">
    <property type="entry name" value="PIN domain-like"/>
    <property type="match status" value="1"/>
</dbReference>
<keyword evidence="1" id="KW-0812">Transmembrane</keyword>
<evidence type="ECO:0000256" key="1">
    <source>
        <dbReference type="SAM" id="Phobius"/>
    </source>
</evidence>